<name>N1UK76_9LEPT</name>
<protein>
    <submittedName>
        <fullName evidence="2">Uncharacterized protein</fullName>
    </submittedName>
</protein>
<evidence type="ECO:0000313" key="2">
    <source>
        <dbReference type="EMBL" id="EMY16430.1"/>
    </source>
</evidence>
<comment type="caution">
    <text evidence="2">The sequence shown here is derived from an EMBL/GenBank/DDBJ whole genome shotgun (WGS) entry which is preliminary data.</text>
</comment>
<accession>N1UK76</accession>
<evidence type="ECO:0000313" key="3">
    <source>
        <dbReference type="Proteomes" id="UP000012249"/>
    </source>
</evidence>
<feature type="region of interest" description="Disordered" evidence="1">
    <location>
        <begin position="1"/>
        <end position="30"/>
    </location>
</feature>
<gene>
    <name evidence="2" type="ORF">LEP1GSC043_4264</name>
</gene>
<dbReference type="Proteomes" id="UP000012249">
    <property type="component" value="Unassembled WGS sequence"/>
</dbReference>
<evidence type="ECO:0000256" key="1">
    <source>
        <dbReference type="SAM" id="MobiDB-lite"/>
    </source>
</evidence>
<reference evidence="2 3" key="1">
    <citation type="submission" date="2013-02" db="EMBL/GenBank/DDBJ databases">
        <authorList>
            <person name="Harkins D.M."/>
            <person name="Durkin A.S."/>
            <person name="Brinkac L.M."/>
            <person name="Haft D.H."/>
            <person name="Selengut J.D."/>
            <person name="Sanka R."/>
            <person name="DePew J."/>
            <person name="Purushe J."/>
            <person name="Haake D.A."/>
            <person name="Matsunaga J."/>
            <person name="Vinetz J.M."/>
            <person name="Sutton G.G."/>
            <person name="Nierman W.C."/>
            <person name="Fouts D.E."/>
        </authorList>
    </citation>
    <scope>NUCLEOTIDE SEQUENCE [LARGE SCALE GENOMIC DNA]</scope>
    <source>
        <strain evidence="2 3">Ecochallenge</strain>
    </source>
</reference>
<sequence>MGEGSPYQKPHNASFDTPSPGYFLGKKPGPGSFVVQEVTA</sequence>
<organism evidence="2 3">
    <name type="scientific">Leptospira weilii str. Ecochallenge</name>
    <dbReference type="NCBI Taxonomy" id="1049986"/>
    <lineage>
        <taxon>Bacteria</taxon>
        <taxon>Pseudomonadati</taxon>
        <taxon>Spirochaetota</taxon>
        <taxon>Spirochaetia</taxon>
        <taxon>Leptospirales</taxon>
        <taxon>Leptospiraceae</taxon>
        <taxon>Leptospira</taxon>
    </lineage>
</organism>
<dbReference type="AlphaFoldDB" id="N1UK76"/>
<dbReference type="EMBL" id="AHMI02000018">
    <property type="protein sequence ID" value="EMY16430.1"/>
    <property type="molecule type" value="Genomic_DNA"/>
</dbReference>
<proteinExistence type="predicted"/>